<comment type="subcellular location">
    <subcellularLocation>
        <location evidence="1">Nucleus</location>
    </subcellularLocation>
</comment>
<feature type="region of interest" description="Disordered" evidence="4">
    <location>
        <begin position="1"/>
        <end position="50"/>
    </location>
</feature>
<dbReference type="AlphaFoldDB" id="A0A8W8J9X8"/>
<dbReference type="EnsemblMetazoa" id="G17340.3">
    <property type="protein sequence ID" value="G17340.3:cds"/>
    <property type="gene ID" value="G17340"/>
</dbReference>
<dbReference type="GO" id="GO:0045089">
    <property type="term" value="P:positive regulation of innate immune response"/>
    <property type="evidence" value="ECO:0007669"/>
    <property type="project" value="TreeGrafter"/>
</dbReference>
<protein>
    <submittedName>
        <fullName evidence="5">Akirin 2</fullName>
    </submittedName>
</protein>
<evidence type="ECO:0000256" key="3">
    <source>
        <dbReference type="ARBA" id="ARBA00023242"/>
    </source>
</evidence>
<reference evidence="5" key="1">
    <citation type="submission" date="2022-08" db="UniProtKB">
        <authorList>
            <consortium name="EnsemblMetazoa"/>
        </authorList>
    </citation>
    <scope>IDENTIFICATION</scope>
    <source>
        <strain evidence="5">05x7-T-G4-1.051#20</strain>
    </source>
</reference>
<accession>A0A8W8J9X8</accession>
<dbReference type="PANTHER" id="PTHR13293:SF6">
    <property type="entry name" value="AKIRIN-RELATED"/>
    <property type="match status" value="1"/>
</dbReference>
<keyword evidence="6" id="KW-1185">Reference proteome</keyword>
<sequence length="116" mass="13586">MACGATLKRSLEFDPLHSPSQTTPKRRRCMPMTLSPSTPPTKQHQIQPNKKDIPIFTFRQVSMICERMLKDREDQVRQEYNSVLTCKLAEQYEAFLKFNHDQIHRRFGDTPVSYVS</sequence>
<proteinExistence type="inferred from homology"/>
<dbReference type="GO" id="GO:0045944">
    <property type="term" value="P:positive regulation of transcription by RNA polymerase II"/>
    <property type="evidence" value="ECO:0007669"/>
    <property type="project" value="TreeGrafter"/>
</dbReference>
<evidence type="ECO:0000313" key="6">
    <source>
        <dbReference type="Proteomes" id="UP000005408"/>
    </source>
</evidence>
<dbReference type="InterPro" id="IPR024132">
    <property type="entry name" value="Akirin"/>
</dbReference>
<evidence type="ECO:0000256" key="4">
    <source>
        <dbReference type="SAM" id="MobiDB-lite"/>
    </source>
</evidence>
<dbReference type="GO" id="GO:0000785">
    <property type="term" value="C:chromatin"/>
    <property type="evidence" value="ECO:0007669"/>
    <property type="project" value="TreeGrafter"/>
</dbReference>
<comment type="similarity">
    <text evidence="2">Belongs to the akirin family.</text>
</comment>
<dbReference type="Proteomes" id="UP000005408">
    <property type="component" value="Unassembled WGS sequence"/>
</dbReference>
<name>A0A8W8J9X8_MAGGI</name>
<evidence type="ECO:0000256" key="1">
    <source>
        <dbReference type="ARBA" id="ARBA00004123"/>
    </source>
</evidence>
<dbReference type="PANTHER" id="PTHR13293">
    <property type="entry name" value="AKIRIN-RELATED"/>
    <property type="match status" value="1"/>
</dbReference>
<dbReference type="GO" id="GO:0003712">
    <property type="term" value="F:transcription coregulator activity"/>
    <property type="evidence" value="ECO:0007669"/>
    <property type="project" value="TreeGrafter"/>
</dbReference>
<keyword evidence="3" id="KW-0539">Nucleus</keyword>
<dbReference type="CDD" id="cd22240">
    <property type="entry name" value="akirin"/>
    <property type="match status" value="1"/>
</dbReference>
<dbReference type="GO" id="GO:0005634">
    <property type="term" value="C:nucleus"/>
    <property type="evidence" value="ECO:0007669"/>
    <property type="project" value="UniProtKB-SubCell"/>
</dbReference>
<evidence type="ECO:0000313" key="5">
    <source>
        <dbReference type="EnsemblMetazoa" id="G17340.3:cds"/>
    </source>
</evidence>
<evidence type="ECO:0000256" key="2">
    <source>
        <dbReference type="ARBA" id="ARBA00005625"/>
    </source>
</evidence>
<organism evidence="5 6">
    <name type="scientific">Magallana gigas</name>
    <name type="common">Pacific oyster</name>
    <name type="synonym">Crassostrea gigas</name>
    <dbReference type="NCBI Taxonomy" id="29159"/>
    <lineage>
        <taxon>Eukaryota</taxon>
        <taxon>Metazoa</taxon>
        <taxon>Spiralia</taxon>
        <taxon>Lophotrochozoa</taxon>
        <taxon>Mollusca</taxon>
        <taxon>Bivalvia</taxon>
        <taxon>Autobranchia</taxon>
        <taxon>Pteriomorphia</taxon>
        <taxon>Ostreida</taxon>
        <taxon>Ostreoidea</taxon>
        <taxon>Ostreidae</taxon>
        <taxon>Magallana</taxon>
    </lineage>
</organism>